<sequence>MTLFPFSSSVSSSCPHSAPLSVSYTSFNSPTAPCLFQNIQHDSTFLLIFSVPSKSPQRRLSSSPPRRFVCIYREAEAGSNPVSPLKSFHLRRRHQIEGDVDIVFNPVPLPLLFCVHRGSAIFLVPAGEANRDERMLPMWPKPGAVQVGDGVADCDVQLQQRAAAQERDGSLLHPRARATTDSQ</sequence>
<dbReference type="AlphaFoldDB" id="A0A4U6TBE0"/>
<proteinExistence type="predicted"/>
<organism evidence="2 3">
    <name type="scientific">Setaria viridis</name>
    <name type="common">Green bristlegrass</name>
    <name type="synonym">Setaria italica subsp. viridis</name>
    <dbReference type="NCBI Taxonomy" id="4556"/>
    <lineage>
        <taxon>Eukaryota</taxon>
        <taxon>Viridiplantae</taxon>
        <taxon>Streptophyta</taxon>
        <taxon>Embryophyta</taxon>
        <taxon>Tracheophyta</taxon>
        <taxon>Spermatophyta</taxon>
        <taxon>Magnoliopsida</taxon>
        <taxon>Liliopsida</taxon>
        <taxon>Poales</taxon>
        <taxon>Poaceae</taxon>
        <taxon>PACMAD clade</taxon>
        <taxon>Panicoideae</taxon>
        <taxon>Panicodae</taxon>
        <taxon>Paniceae</taxon>
        <taxon>Cenchrinae</taxon>
        <taxon>Setaria</taxon>
    </lineage>
</organism>
<dbReference type="Gramene" id="TKV94376">
    <property type="protein sequence ID" value="TKV94376"/>
    <property type="gene ID" value="SEVIR_9G290301v2"/>
</dbReference>
<dbReference type="Proteomes" id="UP000298652">
    <property type="component" value="Chromosome 9"/>
</dbReference>
<name>A0A4U6TBE0_SETVI</name>
<accession>A0A4U6TBE0</accession>
<protein>
    <submittedName>
        <fullName evidence="2">Uncharacterized protein</fullName>
    </submittedName>
</protein>
<evidence type="ECO:0000256" key="1">
    <source>
        <dbReference type="SAM" id="MobiDB-lite"/>
    </source>
</evidence>
<evidence type="ECO:0000313" key="2">
    <source>
        <dbReference type="EMBL" id="TKV94376.1"/>
    </source>
</evidence>
<reference evidence="2" key="1">
    <citation type="submission" date="2019-03" db="EMBL/GenBank/DDBJ databases">
        <title>WGS assembly of Setaria viridis.</title>
        <authorList>
            <person name="Huang P."/>
            <person name="Jenkins J."/>
            <person name="Grimwood J."/>
            <person name="Barry K."/>
            <person name="Healey A."/>
            <person name="Mamidi S."/>
            <person name="Sreedasyam A."/>
            <person name="Shu S."/>
            <person name="Feldman M."/>
            <person name="Wu J."/>
            <person name="Yu Y."/>
            <person name="Chen C."/>
            <person name="Johnson J."/>
            <person name="Rokhsar D."/>
            <person name="Baxter I."/>
            <person name="Schmutz J."/>
            <person name="Brutnell T."/>
            <person name="Kellogg E."/>
        </authorList>
    </citation>
    <scope>NUCLEOTIDE SEQUENCE [LARGE SCALE GENOMIC DNA]</scope>
</reference>
<feature type="region of interest" description="Disordered" evidence="1">
    <location>
        <begin position="163"/>
        <end position="183"/>
    </location>
</feature>
<gene>
    <name evidence="2" type="ORF">SEVIR_9G290301v2</name>
</gene>
<keyword evidence="3" id="KW-1185">Reference proteome</keyword>
<evidence type="ECO:0000313" key="3">
    <source>
        <dbReference type="Proteomes" id="UP000298652"/>
    </source>
</evidence>
<dbReference type="EMBL" id="CM016560">
    <property type="protein sequence ID" value="TKV94376.1"/>
    <property type="molecule type" value="Genomic_DNA"/>
</dbReference>